<keyword evidence="4" id="KW-1185">Reference proteome</keyword>
<dbReference type="PANTHER" id="PTHR13612:SF0">
    <property type="entry name" value="ENHANCER OF MRNA-DECAPPING PROTEIN 3"/>
    <property type="match status" value="1"/>
</dbReference>
<dbReference type="OrthoDB" id="10030313at2759"/>
<protein>
    <recommendedName>
        <fullName evidence="2">YjeF N-terminal domain-containing protein</fullName>
    </recommendedName>
</protein>
<dbReference type="GO" id="GO:0000932">
    <property type="term" value="C:P-body"/>
    <property type="evidence" value="ECO:0007669"/>
    <property type="project" value="TreeGrafter"/>
</dbReference>
<gene>
    <name evidence="3" type="ORF">BJ554DRAFT_4042</name>
</gene>
<dbReference type="GO" id="GO:0031087">
    <property type="term" value="P:deadenylation-independent decapping of nuclear-transcribed mRNA"/>
    <property type="evidence" value="ECO:0007669"/>
    <property type="project" value="TreeGrafter"/>
</dbReference>
<feature type="region of interest" description="Disordered" evidence="1">
    <location>
        <begin position="1"/>
        <end position="26"/>
    </location>
</feature>
<name>A0A8H8DF31_9FUNG</name>
<dbReference type="GO" id="GO:0033962">
    <property type="term" value="P:P-body assembly"/>
    <property type="evidence" value="ECO:0007669"/>
    <property type="project" value="TreeGrafter"/>
</dbReference>
<dbReference type="Pfam" id="PF03853">
    <property type="entry name" value="YjeF_N"/>
    <property type="match status" value="1"/>
</dbReference>
<dbReference type="EMBL" id="JAEFCI010012016">
    <property type="protein sequence ID" value="KAG5456264.1"/>
    <property type="molecule type" value="Genomic_DNA"/>
</dbReference>
<comment type="caution">
    <text evidence="3">The sequence shown here is derived from an EMBL/GenBank/DDBJ whole genome shotgun (WGS) entry which is preliminary data.</text>
</comment>
<dbReference type="SUPFAM" id="SSF64153">
    <property type="entry name" value="YjeF N-terminal domain-like"/>
    <property type="match status" value="1"/>
</dbReference>
<sequence length="263" mass="28519">EKDQTAPESRLVHHNRLPQNRDRQPATRVDTLADELAFAQLDTTSDDGAASAAVTPRGRRQVRHVMHQRNLAPTENVLEDSRGPYVDHGAYSVSGSEGSDDEEVRLRTFAGVQCPVVTAVQMLEAERIHGAHAYMRRVLLAVTDTGPNEDQMMENAGRGVCQLMLKVLGKNGAFGRCRVPLVVAGTGRGNIRINVKNRNAAPVIAVLCGNNKVGSYAMAAARHLANHGCQVLACVVGSTPVKVGGVFTERRLLGRLERRPPPR</sequence>
<evidence type="ECO:0000256" key="1">
    <source>
        <dbReference type="SAM" id="MobiDB-lite"/>
    </source>
</evidence>
<dbReference type="InterPro" id="IPR036652">
    <property type="entry name" value="YjeF_N_dom_sf"/>
</dbReference>
<dbReference type="PROSITE" id="PS51385">
    <property type="entry name" value="YJEF_N"/>
    <property type="match status" value="1"/>
</dbReference>
<feature type="non-terminal residue" evidence="3">
    <location>
        <position position="1"/>
    </location>
</feature>
<organism evidence="3 4">
    <name type="scientific">Olpidium bornovanus</name>
    <dbReference type="NCBI Taxonomy" id="278681"/>
    <lineage>
        <taxon>Eukaryota</taxon>
        <taxon>Fungi</taxon>
        <taxon>Fungi incertae sedis</taxon>
        <taxon>Olpidiomycota</taxon>
        <taxon>Olpidiomycotina</taxon>
        <taxon>Olpidiomycetes</taxon>
        <taxon>Olpidiales</taxon>
        <taxon>Olpidiaceae</taxon>
        <taxon>Olpidium</taxon>
    </lineage>
</organism>
<evidence type="ECO:0000313" key="3">
    <source>
        <dbReference type="EMBL" id="KAG5456264.1"/>
    </source>
</evidence>
<feature type="domain" description="YjeF N-terminal" evidence="2">
    <location>
        <begin position="135"/>
        <end position="263"/>
    </location>
</feature>
<dbReference type="GO" id="GO:0003729">
    <property type="term" value="F:mRNA binding"/>
    <property type="evidence" value="ECO:0007669"/>
    <property type="project" value="TreeGrafter"/>
</dbReference>
<accession>A0A8H8DF31</accession>
<dbReference type="InterPro" id="IPR004443">
    <property type="entry name" value="YjeF_N_dom"/>
</dbReference>
<evidence type="ECO:0000259" key="2">
    <source>
        <dbReference type="PROSITE" id="PS51385"/>
    </source>
</evidence>
<reference evidence="3 4" key="1">
    <citation type="journal article" name="Sci. Rep.">
        <title>Genome-scale phylogenetic analyses confirm Olpidium as the closest living zoosporic fungus to the non-flagellated, terrestrial fungi.</title>
        <authorList>
            <person name="Chang Y."/>
            <person name="Rochon D."/>
            <person name="Sekimoto S."/>
            <person name="Wang Y."/>
            <person name="Chovatia M."/>
            <person name="Sandor L."/>
            <person name="Salamov A."/>
            <person name="Grigoriev I.V."/>
            <person name="Stajich J.E."/>
            <person name="Spatafora J.W."/>
        </authorList>
    </citation>
    <scope>NUCLEOTIDE SEQUENCE [LARGE SCALE GENOMIC DNA]</scope>
    <source>
        <strain evidence="3">S191</strain>
    </source>
</reference>
<dbReference type="PANTHER" id="PTHR13612">
    <property type="entry name" value="ENHANCER OF MRNA-DECAPPING PROTEIN 3"/>
    <property type="match status" value="1"/>
</dbReference>
<proteinExistence type="predicted"/>
<evidence type="ECO:0000313" key="4">
    <source>
        <dbReference type="Proteomes" id="UP000673691"/>
    </source>
</evidence>
<dbReference type="Proteomes" id="UP000673691">
    <property type="component" value="Unassembled WGS sequence"/>
</dbReference>
<dbReference type="Gene3D" id="3.40.50.10260">
    <property type="entry name" value="YjeF N-terminal domain"/>
    <property type="match status" value="1"/>
</dbReference>
<dbReference type="AlphaFoldDB" id="A0A8H8DF31"/>